<proteinExistence type="predicted"/>
<organism evidence="2 3">
    <name type="scientific">Kitasatospora kazusensis</name>
    <dbReference type="NCBI Taxonomy" id="407974"/>
    <lineage>
        <taxon>Bacteria</taxon>
        <taxon>Bacillati</taxon>
        <taxon>Actinomycetota</taxon>
        <taxon>Actinomycetes</taxon>
        <taxon>Kitasatosporales</taxon>
        <taxon>Streptomycetaceae</taxon>
        <taxon>Kitasatospora</taxon>
    </lineage>
</organism>
<protein>
    <submittedName>
        <fullName evidence="2">Uncharacterized protein</fullName>
    </submittedName>
</protein>
<gene>
    <name evidence="2" type="ORF">GCM10009760_24950</name>
</gene>
<evidence type="ECO:0000256" key="1">
    <source>
        <dbReference type="SAM" id="Phobius"/>
    </source>
</evidence>
<keyword evidence="1" id="KW-1133">Transmembrane helix</keyword>
<reference evidence="2 3" key="1">
    <citation type="journal article" date="2019" name="Int. J. Syst. Evol. Microbiol.">
        <title>The Global Catalogue of Microorganisms (GCM) 10K type strain sequencing project: providing services to taxonomists for standard genome sequencing and annotation.</title>
        <authorList>
            <consortium name="The Broad Institute Genomics Platform"/>
            <consortium name="The Broad Institute Genome Sequencing Center for Infectious Disease"/>
            <person name="Wu L."/>
            <person name="Ma J."/>
        </authorList>
    </citation>
    <scope>NUCLEOTIDE SEQUENCE [LARGE SCALE GENOMIC DNA]</scope>
    <source>
        <strain evidence="2 3">JCM 14560</strain>
    </source>
</reference>
<sequence>MPYDPPDPGRTHLHLTGIAGQTPEIQLDLPLEHTGRSIRIEIPYLILAVGADAGLGLGLMYVGLSARISWMVSFGVLLIPWLLQRSQR</sequence>
<feature type="transmembrane region" description="Helical" evidence="1">
    <location>
        <begin position="68"/>
        <end position="83"/>
    </location>
</feature>
<dbReference type="RefSeq" id="WP_344464004.1">
    <property type="nucleotide sequence ID" value="NZ_BAAANT010000011.1"/>
</dbReference>
<name>A0ABN2ZEQ1_9ACTN</name>
<keyword evidence="1" id="KW-0472">Membrane</keyword>
<dbReference type="Proteomes" id="UP001422759">
    <property type="component" value="Unassembled WGS sequence"/>
</dbReference>
<keyword evidence="1" id="KW-0812">Transmembrane</keyword>
<accession>A0ABN2ZEQ1</accession>
<evidence type="ECO:0000313" key="2">
    <source>
        <dbReference type="EMBL" id="GAA2141090.1"/>
    </source>
</evidence>
<comment type="caution">
    <text evidence="2">The sequence shown here is derived from an EMBL/GenBank/DDBJ whole genome shotgun (WGS) entry which is preliminary data.</text>
</comment>
<dbReference type="EMBL" id="BAAANT010000011">
    <property type="protein sequence ID" value="GAA2141090.1"/>
    <property type="molecule type" value="Genomic_DNA"/>
</dbReference>
<keyword evidence="3" id="KW-1185">Reference proteome</keyword>
<evidence type="ECO:0000313" key="3">
    <source>
        <dbReference type="Proteomes" id="UP001422759"/>
    </source>
</evidence>